<evidence type="ECO:0000313" key="4">
    <source>
        <dbReference type="Proteomes" id="UP000509418"/>
    </source>
</evidence>
<dbReference type="InterPro" id="IPR038721">
    <property type="entry name" value="IS701-like_DDE_dom"/>
</dbReference>
<proteinExistence type="predicted"/>
<dbReference type="EMBL" id="CP056041">
    <property type="protein sequence ID" value="QKZ24639.1"/>
    <property type="molecule type" value="Genomic_DNA"/>
</dbReference>
<dbReference type="InterPro" id="IPR039365">
    <property type="entry name" value="IS701-like"/>
</dbReference>
<protein>
    <submittedName>
        <fullName evidence="3">IS701 family transposase</fullName>
    </submittedName>
</protein>
<dbReference type="SUPFAM" id="SSF53098">
    <property type="entry name" value="Ribonuclease H-like"/>
    <property type="match status" value="1"/>
</dbReference>
<accession>A0A7H8TM98</accession>
<dbReference type="InterPro" id="IPR012337">
    <property type="entry name" value="RNaseH-like_sf"/>
</dbReference>
<sequence>MWNDELEELFLRTGHRFQRVEPRRRMRDYIRGLLGPVGRKNGWQLAEYAGHRTPDRLQRLLNGARWDADELRDDLQHYVAERLGEPDGILILDDTGFLKKGTTSAGVQRQYSGTAGRTENCQIGVFAAYATTRGRALVDRELYLPKSWADDRDRCRAAHIPDERVFATKPDLAKTMVLRAIASPLPIAWVTADAAYGQEWRLRRMLEETGVGYVLAVPKSQQVPHFGRVDHLFSQAPAEAWERRSCGDGAKGPRVYHWAALQITSIEDFDGEMPTHQRWALARRSISKPEEIAYYLVYAPLGTTVEHLVRVAGMRWAIEEAFQAAKNECGLDQYEVRRYTGWMRHITLAMLAHAFLAVMAADAAAKGAAETVPASRPSPWQKFGGSWQLAAHPSPLTKASSAHAH</sequence>
<dbReference type="AlphaFoldDB" id="A0A7H8TM98"/>
<dbReference type="PANTHER" id="PTHR33627:SF1">
    <property type="entry name" value="TRANSPOSASE"/>
    <property type="match status" value="1"/>
</dbReference>
<keyword evidence="4" id="KW-1185">Reference proteome</keyword>
<organism evidence="3 4">
    <name type="scientific">Streptomyces chartreusis</name>
    <dbReference type="NCBI Taxonomy" id="1969"/>
    <lineage>
        <taxon>Bacteria</taxon>
        <taxon>Bacillati</taxon>
        <taxon>Actinomycetota</taxon>
        <taxon>Actinomycetes</taxon>
        <taxon>Kitasatosporales</taxon>
        <taxon>Streptomycetaceae</taxon>
        <taxon>Streptomyces</taxon>
    </lineage>
</organism>
<evidence type="ECO:0000313" key="2">
    <source>
        <dbReference type="EMBL" id="QKZ24637.1"/>
    </source>
</evidence>
<dbReference type="Proteomes" id="UP000509418">
    <property type="component" value="Chromosome"/>
</dbReference>
<evidence type="ECO:0000259" key="1">
    <source>
        <dbReference type="Pfam" id="PF13546"/>
    </source>
</evidence>
<reference evidence="3 4" key="1">
    <citation type="submission" date="2020-06" db="EMBL/GenBank/DDBJ databases">
        <title>Genome mining for natural products.</title>
        <authorList>
            <person name="Zhang B."/>
            <person name="Shi J."/>
            <person name="Ge H."/>
        </authorList>
    </citation>
    <scope>NUCLEOTIDE SEQUENCE [LARGE SCALE GENOMIC DNA]</scope>
    <source>
        <strain evidence="3 4">NA02069</strain>
    </source>
</reference>
<dbReference type="Pfam" id="PF13546">
    <property type="entry name" value="DDE_5"/>
    <property type="match status" value="1"/>
</dbReference>
<name>A0A7H8TM98_STRCX</name>
<dbReference type="PANTHER" id="PTHR33627">
    <property type="entry name" value="TRANSPOSASE"/>
    <property type="match status" value="1"/>
</dbReference>
<evidence type="ECO:0000313" key="3">
    <source>
        <dbReference type="EMBL" id="QKZ24639.1"/>
    </source>
</evidence>
<dbReference type="EMBL" id="CP056041">
    <property type="protein sequence ID" value="QKZ24637.1"/>
    <property type="molecule type" value="Genomic_DNA"/>
</dbReference>
<dbReference type="NCBIfam" id="NF033540">
    <property type="entry name" value="transpos_IS701"/>
    <property type="match status" value="1"/>
</dbReference>
<gene>
    <name evidence="2" type="ORF">HUT05_05635</name>
    <name evidence="3" type="ORF">HUT05_05720</name>
</gene>
<feature type="domain" description="Transposase IS701-like DDE" evidence="1">
    <location>
        <begin position="18"/>
        <end position="223"/>
    </location>
</feature>